<sequence length="266" mass="31016">MSKLYKLKEYLSLNEAAKRLSLELKDDEIDVSDILDLIINKKLKLSVKPTHSYVKAIFCEIQKPIANLAGMLIYESEGADRFIDSVQVDGNITNRQRLIGYTGSLINLKDECWDFPLIGGNKLAIENYKRKLQGKNLINSFEGYMYLKGTKSYPKLYHPKNNQLLDKQVSMIENYDPVTNFNDDLELVIQRIDLDNFIHSLLQNDSDNFYNEDYQNILFSLKELVCSKAKKWSQDEINNELDNLRKGMSKRRLESMWSMLNKKYKS</sequence>
<proteinExistence type="predicted"/>
<name>A0A556RTF5_9GAMM</name>
<gene>
    <name evidence="1" type="ORF">FPQ14_02695</name>
</gene>
<reference evidence="1 2" key="1">
    <citation type="submission" date="2019-07" db="EMBL/GenBank/DDBJ databases">
        <title>Gilliamella genomes.</title>
        <authorList>
            <person name="Zheng H."/>
        </authorList>
    </citation>
    <scope>NUCLEOTIDE SEQUENCE [LARGE SCALE GENOMIC DNA]</scope>
    <source>
        <strain evidence="1 2">W8131</strain>
    </source>
</reference>
<accession>A0A556RTF5</accession>
<protein>
    <submittedName>
        <fullName evidence="1">Uncharacterized protein</fullName>
    </submittedName>
</protein>
<dbReference type="Proteomes" id="UP000319138">
    <property type="component" value="Unassembled WGS sequence"/>
</dbReference>
<comment type="caution">
    <text evidence="1">The sequence shown here is derived from an EMBL/GenBank/DDBJ whole genome shotgun (WGS) entry which is preliminary data.</text>
</comment>
<organism evidence="1 2">
    <name type="scientific">Gilliamella apicola</name>
    <dbReference type="NCBI Taxonomy" id="1196095"/>
    <lineage>
        <taxon>Bacteria</taxon>
        <taxon>Pseudomonadati</taxon>
        <taxon>Pseudomonadota</taxon>
        <taxon>Gammaproteobacteria</taxon>
        <taxon>Orbales</taxon>
        <taxon>Orbaceae</taxon>
        <taxon>Gilliamella</taxon>
    </lineage>
</organism>
<dbReference type="EMBL" id="VMHL01000001">
    <property type="protein sequence ID" value="TSJ92175.1"/>
    <property type="molecule type" value="Genomic_DNA"/>
</dbReference>
<dbReference type="AlphaFoldDB" id="A0A556RTF5"/>
<evidence type="ECO:0000313" key="1">
    <source>
        <dbReference type="EMBL" id="TSJ92175.1"/>
    </source>
</evidence>
<evidence type="ECO:0000313" key="2">
    <source>
        <dbReference type="Proteomes" id="UP000319138"/>
    </source>
</evidence>
<dbReference type="RefSeq" id="WP_144188187.1">
    <property type="nucleotide sequence ID" value="NZ_VMHL01000001.1"/>
</dbReference>